<dbReference type="EMBL" id="CP034183">
    <property type="protein sequence ID" value="AZI41408.1"/>
    <property type="molecule type" value="Genomic_DNA"/>
</dbReference>
<keyword evidence="2" id="KW-1185">Reference proteome</keyword>
<dbReference type="KEGG" id="dph:EHF33_00445"/>
<proteinExistence type="predicted"/>
<organism evidence="1 2">
    <name type="scientific">Deinococcus psychrotolerans</name>
    <dbReference type="NCBI Taxonomy" id="2489213"/>
    <lineage>
        <taxon>Bacteria</taxon>
        <taxon>Thermotogati</taxon>
        <taxon>Deinococcota</taxon>
        <taxon>Deinococci</taxon>
        <taxon>Deinococcales</taxon>
        <taxon>Deinococcaceae</taxon>
        <taxon>Deinococcus</taxon>
    </lineage>
</organism>
<accession>A0A3G8Y7S3</accession>
<dbReference type="Proteomes" id="UP000276417">
    <property type="component" value="Chromosome 1"/>
</dbReference>
<reference evidence="1 2" key="1">
    <citation type="submission" date="2018-11" db="EMBL/GenBank/DDBJ databases">
        <title>Deinococcus shelandsis sp. nov., isolated from South Shetland Islands soil of Antarctica.</title>
        <authorList>
            <person name="Tian J."/>
        </authorList>
    </citation>
    <scope>NUCLEOTIDE SEQUENCE [LARGE SCALE GENOMIC DNA]</scope>
    <source>
        <strain evidence="1 2">S14-83T</strain>
    </source>
</reference>
<gene>
    <name evidence="1" type="ORF">EHF33_00445</name>
</gene>
<evidence type="ECO:0000313" key="2">
    <source>
        <dbReference type="Proteomes" id="UP000276417"/>
    </source>
</evidence>
<name>A0A3G8Y7S3_9DEIO</name>
<dbReference type="RefSeq" id="WP_124867122.1">
    <property type="nucleotide sequence ID" value="NZ_CP034183.1"/>
</dbReference>
<dbReference type="OrthoDB" id="9824864at2"/>
<sequence length="308" mass="34222">MSEKKAYVFKFNAYGSPVVAGGASHRLDINDIFTDIHSLDIVKSDTTGRILICRDEVDSDPLFIRVIDNDKTKRIVSGVFYSIKSKNLPDQFDPVTGLISPLSISRDLLDKTHFLIDTSNCMLVIHRSKSSPSTGLLAYYITEKLNKTVNALSIDVHFRKGVLEKIEKKSSKNKIKFFEMKIKKTALVRAHLLGNDARQALESLSKLSGADSIGISISLEKYHSKGGFNIDELLGNIKKFLGMEISDKPLSDVEEAKVKAGDEVINLLSSKFSISFDVPSNVMSARNVDSKAVLNLIYNEYLSRKADL</sequence>
<evidence type="ECO:0000313" key="1">
    <source>
        <dbReference type="EMBL" id="AZI41408.1"/>
    </source>
</evidence>
<protein>
    <submittedName>
        <fullName evidence="1">Uncharacterized protein</fullName>
    </submittedName>
</protein>
<dbReference type="AlphaFoldDB" id="A0A3G8Y7S3"/>